<dbReference type="KEGG" id="sub:SUB0292"/>
<organism evidence="1 2">
    <name type="scientific">Streptococcus uberis (strain ATCC BAA-854 / 0140J)</name>
    <dbReference type="NCBI Taxonomy" id="218495"/>
    <lineage>
        <taxon>Bacteria</taxon>
        <taxon>Bacillati</taxon>
        <taxon>Bacillota</taxon>
        <taxon>Bacilli</taxon>
        <taxon>Lactobacillales</taxon>
        <taxon>Streptococcaceae</taxon>
        <taxon>Streptococcus</taxon>
    </lineage>
</organism>
<reference evidence="2" key="1">
    <citation type="journal article" date="2009" name="BMC Genomics">
        <title>Evidence for niche adaptation in the genome of the bovine pathogen Streptococcus uberis.</title>
        <authorList>
            <person name="Ward P.N."/>
            <person name="Holden M.T.G."/>
            <person name="Leigh J.A."/>
            <person name="Lennard N."/>
            <person name="Bignell A."/>
            <person name="Barron A."/>
            <person name="Clark L."/>
            <person name="Quail M.A."/>
            <person name="Woodward J."/>
            <person name="Barrell B.G."/>
            <person name="Egan S.A."/>
            <person name="Field T.R."/>
            <person name="Maskell D."/>
            <person name="Kehoe M."/>
            <person name="Dowson C.G."/>
            <person name="Chanter N."/>
            <person name="Whatmore A.M."/>
            <person name="Bentley S.D."/>
            <person name="Parkhill J."/>
        </authorList>
    </citation>
    <scope>NUCLEOTIDE SEQUENCE [LARGE SCALE GENOMIC DNA]</scope>
    <source>
        <strain evidence="2">ATCC BAA-854 / 0140J</strain>
    </source>
</reference>
<dbReference type="EMBL" id="AM946015">
    <property type="protein sequence ID" value="CAR40836.1"/>
    <property type="molecule type" value="Genomic_DNA"/>
</dbReference>
<sequence>MFEKMMKLSVFNSKSDFCHEINNYSKNTPNCIFICIF</sequence>
<dbReference type="HOGENOM" id="CLU_3349422_0_0_9"/>
<accession>B9DTG7</accession>
<name>B9DTG7_STRU0</name>
<protein>
    <submittedName>
        <fullName evidence="1">Uncharacterized protein</fullName>
    </submittedName>
</protein>
<dbReference type="STRING" id="218495.SUB0292"/>
<evidence type="ECO:0000313" key="1">
    <source>
        <dbReference type="EMBL" id="CAR40836.1"/>
    </source>
</evidence>
<evidence type="ECO:0000313" key="2">
    <source>
        <dbReference type="Proteomes" id="UP000000449"/>
    </source>
</evidence>
<gene>
    <name evidence="1" type="ordered locus">SUB0292</name>
</gene>
<dbReference type="AlphaFoldDB" id="B9DTG7"/>
<keyword evidence="2" id="KW-1185">Reference proteome</keyword>
<proteinExistence type="predicted"/>
<dbReference type="Proteomes" id="UP000000449">
    <property type="component" value="Chromosome"/>
</dbReference>